<dbReference type="Proteomes" id="UP000306753">
    <property type="component" value="Unassembled WGS sequence"/>
</dbReference>
<dbReference type="AlphaFoldDB" id="A0A5R9Q8U9"/>
<evidence type="ECO:0000313" key="2">
    <source>
        <dbReference type="Proteomes" id="UP000306753"/>
    </source>
</evidence>
<dbReference type="RefSeq" id="WP_138412821.1">
    <property type="nucleotide sequence ID" value="NZ_QLAG01000042.1"/>
</dbReference>
<name>A0A5R9Q8U9_9GAMM</name>
<keyword evidence="2" id="KW-1185">Reference proteome</keyword>
<organism evidence="1 2">
    <name type="scientific">Stutzerimonas nosocomialis</name>
    <dbReference type="NCBI Taxonomy" id="1056496"/>
    <lineage>
        <taxon>Bacteria</taxon>
        <taxon>Pseudomonadati</taxon>
        <taxon>Pseudomonadota</taxon>
        <taxon>Gammaproteobacteria</taxon>
        <taxon>Pseudomonadales</taxon>
        <taxon>Pseudomonadaceae</taxon>
        <taxon>Stutzerimonas</taxon>
    </lineage>
</organism>
<accession>A0A5R9Q8U9</accession>
<reference evidence="1 2" key="1">
    <citation type="journal article" date="2017" name="Eur. J. Clin. Microbiol. Infect. Dis.">
        <title>Uncommonly isolated clinical Pseudomonas: identification and phylogenetic assignation.</title>
        <authorList>
            <person name="Mulet M."/>
            <person name="Gomila M."/>
            <person name="Ramirez A."/>
            <person name="Cardew S."/>
            <person name="Moore E.R."/>
            <person name="Lalucat J."/>
            <person name="Garcia-Valdes E."/>
        </authorList>
    </citation>
    <scope>NUCLEOTIDE SEQUENCE [LARGE SCALE GENOMIC DNA]</scope>
    <source>
        <strain evidence="1 2">SD129</strain>
    </source>
</reference>
<protein>
    <submittedName>
        <fullName evidence="1">Uncharacterized protein</fullName>
    </submittedName>
</protein>
<evidence type="ECO:0000313" key="1">
    <source>
        <dbReference type="EMBL" id="TLX61531.1"/>
    </source>
</evidence>
<gene>
    <name evidence="1" type="ORF">DN820_20850</name>
</gene>
<comment type="caution">
    <text evidence="1">The sequence shown here is derived from an EMBL/GenBank/DDBJ whole genome shotgun (WGS) entry which is preliminary data.</text>
</comment>
<sequence>MTRPAFIALEQARGIASRWAEGGGPEQAQRELTALFEAWQPTDSEDKAAYAAQQALEALQRAYNDWLQRGENCEELLHQLQWILDPAHSGVMPDARRSAGAADSVGRP</sequence>
<dbReference type="EMBL" id="QLAG01000042">
    <property type="protein sequence ID" value="TLX61531.1"/>
    <property type="molecule type" value="Genomic_DNA"/>
</dbReference>
<proteinExistence type="predicted"/>